<dbReference type="AlphaFoldDB" id="A0A398B9U3"/>
<feature type="transmembrane region" description="Helical" evidence="1">
    <location>
        <begin position="7"/>
        <end position="25"/>
    </location>
</feature>
<proteinExistence type="predicted"/>
<protein>
    <submittedName>
        <fullName evidence="2">Uncharacterized protein</fullName>
    </submittedName>
</protein>
<keyword evidence="1" id="KW-0472">Membrane</keyword>
<organism evidence="2 3">
    <name type="scientific">Mesobacillus zeae</name>
    <dbReference type="NCBI Taxonomy" id="1917180"/>
    <lineage>
        <taxon>Bacteria</taxon>
        <taxon>Bacillati</taxon>
        <taxon>Bacillota</taxon>
        <taxon>Bacilli</taxon>
        <taxon>Bacillales</taxon>
        <taxon>Bacillaceae</taxon>
        <taxon>Mesobacillus</taxon>
    </lineage>
</organism>
<evidence type="ECO:0000256" key="1">
    <source>
        <dbReference type="SAM" id="Phobius"/>
    </source>
</evidence>
<keyword evidence="1" id="KW-1133">Transmembrane helix</keyword>
<reference evidence="2 3" key="1">
    <citation type="submission" date="2018-08" db="EMBL/GenBank/DDBJ databases">
        <title>Bacillus jemisoniae sp. nov., Bacillus chryseoplanitiae sp. nov., Bacillus resnikiae sp. nov., and Bacillus frankliniae sp. nov., isolated from Viking spacecraft and associated surfaces.</title>
        <authorList>
            <person name="Seuylemezian A."/>
            <person name="Vaishampayan P."/>
        </authorList>
    </citation>
    <scope>NUCLEOTIDE SEQUENCE [LARGE SCALE GENOMIC DNA]</scope>
    <source>
        <strain evidence="2 3">JJ-247</strain>
    </source>
</reference>
<accession>A0A398B9U3</accession>
<comment type="caution">
    <text evidence="2">The sequence shown here is derived from an EMBL/GenBank/DDBJ whole genome shotgun (WGS) entry which is preliminary data.</text>
</comment>
<dbReference type="RefSeq" id="WP_119112471.1">
    <property type="nucleotide sequence ID" value="NZ_CBCSEO010000002.1"/>
</dbReference>
<keyword evidence="3" id="KW-1185">Reference proteome</keyword>
<dbReference type="OrthoDB" id="2887115at2"/>
<sequence length="66" mass="7763">MGKLLTYFYLTIAGYCVVSVFLTIASHQYQHTILSLFLLMFNVALFMIFRKEGRVPQLRLIKGYKR</sequence>
<dbReference type="Proteomes" id="UP000265816">
    <property type="component" value="Unassembled WGS sequence"/>
</dbReference>
<gene>
    <name evidence="2" type="ORF">D1970_08670</name>
</gene>
<evidence type="ECO:0000313" key="3">
    <source>
        <dbReference type="Proteomes" id="UP000265816"/>
    </source>
</evidence>
<keyword evidence="1" id="KW-0812">Transmembrane</keyword>
<name>A0A398B9U3_9BACI</name>
<evidence type="ECO:0000313" key="2">
    <source>
        <dbReference type="EMBL" id="RID85618.1"/>
    </source>
</evidence>
<feature type="transmembrane region" description="Helical" evidence="1">
    <location>
        <begin position="31"/>
        <end position="49"/>
    </location>
</feature>
<dbReference type="EMBL" id="QWVT01000015">
    <property type="protein sequence ID" value="RID85618.1"/>
    <property type="molecule type" value="Genomic_DNA"/>
</dbReference>